<feature type="transmembrane region" description="Helical" evidence="2">
    <location>
        <begin position="122"/>
        <end position="140"/>
    </location>
</feature>
<evidence type="ECO:0000313" key="3">
    <source>
        <dbReference type="EMBL" id="KRM17311.1"/>
    </source>
</evidence>
<feature type="compositionally biased region" description="Acidic residues" evidence="1">
    <location>
        <begin position="175"/>
        <end position="184"/>
    </location>
</feature>
<feature type="region of interest" description="Disordered" evidence="1">
    <location>
        <begin position="173"/>
        <end position="207"/>
    </location>
</feature>
<evidence type="ECO:0000256" key="2">
    <source>
        <dbReference type="SAM" id="Phobius"/>
    </source>
</evidence>
<dbReference type="RefSeq" id="WP_025022698.1">
    <property type="nucleotide sequence ID" value="NZ_AZGD01000107.1"/>
</dbReference>
<feature type="compositionally biased region" description="Acidic residues" evidence="1">
    <location>
        <begin position="193"/>
        <end position="205"/>
    </location>
</feature>
<dbReference type="PATRIC" id="fig|1423755.3.peg.1276"/>
<organism evidence="3 4">
    <name type="scientific">Ligilactobacillus hayakitensis DSM 18933 = JCM 14209</name>
    <dbReference type="NCBI Taxonomy" id="1423755"/>
    <lineage>
        <taxon>Bacteria</taxon>
        <taxon>Bacillati</taxon>
        <taxon>Bacillota</taxon>
        <taxon>Bacilli</taxon>
        <taxon>Lactobacillales</taxon>
        <taxon>Lactobacillaceae</taxon>
        <taxon>Ligilactobacillus</taxon>
    </lineage>
</organism>
<feature type="compositionally biased region" description="Low complexity" evidence="1">
    <location>
        <begin position="57"/>
        <end position="93"/>
    </location>
</feature>
<feature type="compositionally biased region" description="Low complexity" evidence="1">
    <location>
        <begin position="1"/>
        <end position="19"/>
    </location>
</feature>
<name>A0A0R1WHT8_9LACO</name>
<reference evidence="3 4" key="1">
    <citation type="journal article" date="2015" name="Genome Announc.">
        <title>Expanding the biotechnology potential of lactobacilli through comparative genomics of 213 strains and associated genera.</title>
        <authorList>
            <person name="Sun Z."/>
            <person name="Harris H.M."/>
            <person name="McCann A."/>
            <person name="Guo C."/>
            <person name="Argimon S."/>
            <person name="Zhang W."/>
            <person name="Yang X."/>
            <person name="Jeffery I.B."/>
            <person name="Cooney J.C."/>
            <person name="Kagawa T.F."/>
            <person name="Liu W."/>
            <person name="Song Y."/>
            <person name="Salvetti E."/>
            <person name="Wrobel A."/>
            <person name="Rasinkangas P."/>
            <person name="Parkhill J."/>
            <person name="Rea M.C."/>
            <person name="O'Sullivan O."/>
            <person name="Ritari J."/>
            <person name="Douillard F.P."/>
            <person name="Paul Ross R."/>
            <person name="Yang R."/>
            <person name="Briner A.E."/>
            <person name="Felis G.E."/>
            <person name="de Vos W.M."/>
            <person name="Barrangou R."/>
            <person name="Klaenhammer T.R."/>
            <person name="Caufield P.W."/>
            <person name="Cui Y."/>
            <person name="Zhang H."/>
            <person name="O'Toole P.W."/>
        </authorList>
    </citation>
    <scope>NUCLEOTIDE SEQUENCE [LARGE SCALE GENOMIC DNA]</scope>
    <source>
        <strain evidence="3 4">DSM 18933</strain>
    </source>
</reference>
<sequence length="283" mass="31952">MAKQNNNQNNLPNNGKNPNTQGSLNQGQTNQNGHQPILRQFNGQDPKQGPFEKRQFNGQNPYQTQNTQPNINNQQSTQAQSHAMPQNQNMNPQEQGYHQQPKTQNELVMKFKELWHKDRPKMIGIFGAIATVLVILGIYMNQTKYERALKHGTYEVSGTYATAALEAYNTYQDAANDDDDDDDSFGFGLFGSSDDEDEEDDEESSSEDKDYKLYLAFDNDKAKVLITDHIPTATDIKNESTYSSVKVKGDTLTLDNDDFKIKKSGSSYELNGKDDSMRLTKVN</sequence>
<dbReference type="Proteomes" id="UP000051054">
    <property type="component" value="Unassembled WGS sequence"/>
</dbReference>
<protein>
    <submittedName>
        <fullName evidence="3">Uncharacterized protein</fullName>
    </submittedName>
</protein>
<comment type="caution">
    <text evidence="3">The sequence shown here is derived from an EMBL/GenBank/DDBJ whole genome shotgun (WGS) entry which is preliminary data.</text>
</comment>
<accession>A0A0R1WHT8</accession>
<dbReference type="EMBL" id="AZGD01000107">
    <property type="protein sequence ID" value="KRM17311.1"/>
    <property type="molecule type" value="Genomic_DNA"/>
</dbReference>
<feature type="compositionally biased region" description="Polar residues" evidence="1">
    <location>
        <begin position="20"/>
        <end position="34"/>
    </location>
</feature>
<keyword evidence="2" id="KW-0472">Membrane</keyword>
<gene>
    <name evidence="3" type="ORF">FC40_GL001208</name>
</gene>
<dbReference type="AlphaFoldDB" id="A0A0R1WHT8"/>
<proteinExistence type="predicted"/>
<feature type="region of interest" description="Disordered" evidence="1">
    <location>
        <begin position="1"/>
        <end position="101"/>
    </location>
</feature>
<evidence type="ECO:0000256" key="1">
    <source>
        <dbReference type="SAM" id="MobiDB-lite"/>
    </source>
</evidence>
<evidence type="ECO:0000313" key="4">
    <source>
        <dbReference type="Proteomes" id="UP000051054"/>
    </source>
</evidence>
<keyword evidence="4" id="KW-1185">Reference proteome</keyword>
<keyword evidence="2" id="KW-0812">Transmembrane</keyword>
<keyword evidence="2" id="KW-1133">Transmembrane helix</keyword>